<comment type="caution">
    <text evidence="2">The sequence shown here is derived from an EMBL/GenBank/DDBJ whole genome shotgun (WGS) entry which is preliminary data.</text>
</comment>
<dbReference type="AlphaFoldDB" id="A0A5J4NPE0"/>
<evidence type="ECO:0000256" key="1">
    <source>
        <dbReference type="SAM" id="Phobius"/>
    </source>
</evidence>
<feature type="transmembrane region" description="Helical" evidence="1">
    <location>
        <begin position="55"/>
        <end position="76"/>
    </location>
</feature>
<dbReference type="Proteomes" id="UP000324629">
    <property type="component" value="Unassembled WGS sequence"/>
</dbReference>
<reference evidence="2 3" key="1">
    <citation type="journal article" date="2019" name="Gigascience">
        <title>Whole-genome sequence of the oriental lung fluke Paragonimus westermani.</title>
        <authorList>
            <person name="Oey H."/>
            <person name="Zakrzewski M."/>
            <person name="Narain K."/>
            <person name="Devi K.R."/>
            <person name="Agatsuma T."/>
            <person name="Nawaratna S."/>
            <person name="Gobert G.N."/>
            <person name="Jones M.K."/>
            <person name="Ragan M.A."/>
            <person name="McManus D.P."/>
            <person name="Krause L."/>
        </authorList>
    </citation>
    <scope>NUCLEOTIDE SEQUENCE [LARGE SCALE GENOMIC DNA]</scope>
    <source>
        <strain evidence="2 3">IND2009</strain>
    </source>
</reference>
<protein>
    <submittedName>
        <fullName evidence="2">Uncharacterized protein</fullName>
    </submittedName>
</protein>
<sequence length="91" mass="10021">VFSAVFDQEGGKLHILCDAQEFGYGSFAHACFCMTNGELCSSMLFVKPRMVRVKVVFFHLLELVVAALVICAYEPLATKLGSLFRQVNISG</sequence>
<evidence type="ECO:0000313" key="3">
    <source>
        <dbReference type="Proteomes" id="UP000324629"/>
    </source>
</evidence>
<keyword evidence="1" id="KW-1133">Transmembrane helix</keyword>
<name>A0A5J4NPE0_9TREM</name>
<accession>A0A5J4NPE0</accession>
<keyword evidence="1" id="KW-0472">Membrane</keyword>
<evidence type="ECO:0000313" key="2">
    <source>
        <dbReference type="EMBL" id="KAA3677433.1"/>
    </source>
</evidence>
<gene>
    <name evidence="2" type="ORF">DEA37_0003983</name>
</gene>
<feature type="non-terminal residue" evidence="2">
    <location>
        <position position="1"/>
    </location>
</feature>
<organism evidence="2 3">
    <name type="scientific">Paragonimus westermani</name>
    <dbReference type="NCBI Taxonomy" id="34504"/>
    <lineage>
        <taxon>Eukaryota</taxon>
        <taxon>Metazoa</taxon>
        <taxon>Spiralia</taxon>
        <taxon>Lophotrochozoa</taxon>
        <taxon>Platyhelminthes</taxon>
        <taxon>Trematoda</taxon>
        <taxon>Digenea</taxon>
        <taxon>Plagiorchiida</taxon>
        <taxon>Troglotremata</taxon>
        <taxon>Troglotrematidae</taxon>
        <taxon>Paragonimus</taxon>
    </lineage>
</organism>
<keyword evidence="1" id="KW-0812">Transmembrane</keyword>
<dbReference type="EMBL" id="QNGE01001508">
    <property type="protein sequence ID" value="KAA3677433.1"/>
    <property type="molecule type" value="Genomic_DNA"/>
</dbReference>
<keyword evidence="3" id="KW-1185">Reference proteome</keyword>
<proteinExistence type="predicted"/>